<dbReference type="AlphaFoldDB" id="A0A0E3YF97"/>
<dbReference type="InterPro" id="IPR027417">
    <property type="entry name" value="P-loop_NTPase"/>
</dbReference>
<dbReference type="GO" id="GO:0006261">
    <property type="term" value="P:DNA-templated DNA replication"/>
    <property type="evidence" value="ECO:0007669"/>
    <property type="project" value="TreeGrafter"/>
</dbReference>
<dbReference type="GO" id="GO:0008408">
    <property type="term" value="F:3'-5' exonuclease activity"/>
    <property type="evidence" value="ECO:0007669"/>
    <property type="project" value="InterPro"/>
</dbReference>
<sequence>MLYPWQSEDWTRLNDLRTQMPHALLLQAVPGIGEVALARTFAQGLLCESPRADHLPCGTCGACQWFVSGNHPDFRVICPEALADTLPGADARAEADGDKKTKTPSKEIKIEQVREVIDFASLGSHRQGRRVVLLFPAESLNVHAANALLKTLEEPPEGVVFLLVTTQPDRLLPTILSRCRRLVLTRPDDAQATQWLMGEAGLNATTATAVLAEAGGAPLAARALAEPDERGWRDWLLGQLAQGGAIDAFACAEQLHKGSLPGVLETLQRWCFDVLAERMAGAVRFFPAQAQALRRCGDATDDVRLLGFLRELAQQRQVQNHPLNTRVLLEALFLQYKQLFGGPASL</sequence>
<gene>
    <name evidence="1" type="ORF">MB84_18180</name>
</gene>
<dbReference type="OrthoDB" id="9811073at2"/>
<evidence type="ECO:0000313" key="2">
    <source>
        <dbReference type="Proteomes" id="UP000035050"/>
    </source>
</evidence>
<dbReference type="GO" id="GO:0003887">
    <property type="term" value="F:DNA-directed DNA polymerase activity"/>
    <property type="evidence" value="ECO:0007669"/>
    <property type="project" value="InterPro"/>
</dbReference>
<protein>
    <submittedName>
        <fullName evidence="1">DNA polymerase III subunit delta</fullName>
    </submittedName>
</protein>
<dbReference type="KEGG" id="pox:MB84_18180"/>
<proteinExistence type="predicted"/>
<dbReference type="NCBIfam" id="TIGR00678">
    <property type="entry name" value="holB"/>
    <property type="match status" value="1"/>
</dbReference>
<evidence type="ECO:0000313" key="1">
    <source>
        <dbReference type="EMBL" id="AKC70987.1"/>
    </source>
</evidence>
<reference evidence="1" key="1">
    <citation type="submission" date="2016-06" db="EMBL/GenBank/DDBJ databases">
        <title>Pandoraea oxalativorans DSM 23570 Genome Sequencing.</title>
        <authorList>
            <person name="Ee R."/>
            <person name="Lim Y.-L."/>
            <person name="Yong D."/>
            <person name="Yin W.-F."/>
            <person name="Chan K.-G."/>
        </authorList>
    </citation>
    <scope>NUCLEOTIDE SEQUENCE</scope>
    <source>
        <strain evidence="1">DSM 23570</strain>
    </source>
</reference>
<dbReference type="InterPro" id="IPR004622">
    <property type="entry name" value="DNA_pol_HolB"/>
</dbReference>
<dbReference type="HOGENOM" id="CLU_006229_4_3_4"/>
<organism evidence="1 2">
    <name type="scientific">Pandoraea oxalativorans</name>
    <dbReference type="NCBI Taxonomy" id="573737"/>
    <lineage>
        <taxon>Bacteria</taxon>
        <taxon>Pseudomonadati</taxon>
        <taxon>Pseudomonadota</taxon>
        <taxon>Betaproteobacteria</taxon>
        <taxon>Burkholderiales</taxon>
        <taxon>Burkholderiaceae</taxon>
        <taxon>Pandoraea</taxon>
    </lineage>
</organism>
<dbReference type="Gene3D" id="3.40.50.300">
    <property type="entry name" value="P-loop containing nucleotide triphosphate hydrolases"/>
    <property type="match status" value="1"/>
</dbReference>
<dbReference type="EMBL" id="CP011253">
    <property type="protein sequence ID" value="AKC70987.1"/>
    <property type="molecule type" value="Genomic_DNA"/>
</dbReference>
<dbReference type="Pfam" id="PF13177">
    <property type="entry name" value="DNA_pol3_delta2"/>
    <property type="match status" value="1"/>
</dbReference>
<dbReference type="PATRIC" id="fig|573737.6.peg.4594"/>
<dbReference type="InterPro" id="IPR050238">
    <property type="entry name" value="DNA_Rep/Repair_Clamp_Loader"/>
</dbReference>
<keyword evidence="2" id="KW-1185">Reference proteome</keyword>
<dbReference type="Proteomes" id="UP000035050">
    <property type="component" value="Chromosome"/>
</dbReference>
<name>A0A0E3YF97_9BURK</name>
<dbReference type="GO" id="GO:0009360">
    <property type="term" value="C:DNA polymerase III complex"/>
    <property type="evidence" value="ECO:0007669"/>
    <property type="project" value="TreeGrafter"/>
</dbReference>
<dbReference type="SUPFAM" id="SSF52540">
    <property type="entry name" value="P-loop containing nucleoside triphosphate hydrolases"/>
    <property type="match status" value="1"/>
</dbReference>
<accession>A0A0E3YF97</accession>
<dbReference type="PANTHER" id="PTHR11669:SF8">
    <property type="entry name" value="DNA POLYMERASE III SUBUNIT DELTA"/>
    <property type="match status" value="1"/>
</dbReference>
<dbReference type="RefSeq" id="WP_046292161.1">
    <property type="nucleotide sequence ID" value="NZ_CP011253.3"/>
</dbReference>
<dbReference type="PANTHER" id="PTHR11669">
    <property type="entry name" value="REPLICATION FACTOR C / DNA POLYMERASE III GAMMA-TAU SUBUNIT"/>
    <property type="match status" value="1"/>
</dbReference>